<proteinExistence type="predicted"/>
<dbReference type="EMBL" id="ML119812">
    <property type="protein sequence ID" value="RPA73733.1"/>
    <property type="molecule type" value="Genomic_DNA"/>
</dbReference>
<sequence length="223" mass="25072">MVPKPAPARPISNLPILEDIEDIKWKTFSFIDYTLKIRLTPTGSLECPFCDEGAFKFKTTSQDSTRMQNHLTLAHENEGGMPFCPKEMREYIWENSLNQDVGFYAIPRPLPDTEASAPDDGSDTTTSNQGGKAPDGTNSENDTGLDRNIAAIDTVTDDRHRLKRAIVKLQRRTKKQTIRRLARYAKSGSCNTAELAEEDLKHIEKIFRLGVATLKDLYSPIEV</sequence>
<accession>A0A3N4HIG8</accession>
<dbReference type="AlphaFoldDB" id="A0A3N4HIG8"/>
<dbReference type="Proteomes" id="UP000275078">
    <property type="component" value="Unassembled WGS sequence"/>
</dbReference>
<organism evidence="2 3">
    <name type="scientific">Ascobolus immersus RN42</name>
    <dbReference type="NCBI Taxonomy" id="1160509"/>
    <lineage>
        <taxon>Eukaryota</taxon>
        <taxon>Fungi</taxon>
        <taxon>Dikarya</taxon>
        <taxon>Ascomycota</taxon>
        <taxon>Pezizomycotina</taxon>
        <taxon>Pezizomycetes</taxon>
        <taxon>Pezizales</taxon>
        <taxon>Ascobolaceae</taxon>
        <taxon>Ascobolus</taxon>
    </lineage>
</organism>
<evidence type="ECO:0000256" key="1">
    <source>
        <dbReference type="SAM" id="MobiDB-lite"/>
    </source>
</evidence>
<gene>
    <name evidence="2" type="ORF">BJ508DRAFT_333767</name>
</gene>
<reference evidence="2 3" key="1">
    <citation type="journal article" date="2018" name="Nat. Ecol. Evol.">
        <title>Pezizomycetes genomes reveal the molecular basis of ectomycorrhizal truffle lifestyle.</title>
        <authorList>
            <person name="Murat C."/>
            <person name="Payen T."/>
            <person name="Noel B."/>
            <person name="Kuo A."/>
            <person name="Morin E."/>
            <person name="Chen J."/>
            <person name="Kohler A."/>
            <person name="Krizsan K."/>
            <person name="Balestrini R."/>
            <person name="Da Silva C."/>
            <person name="Montanini B."/>
            <person name="Hainaut M."/>
            <person name="Levati E."/>
            <person name="Barry K.W."/>
            <person name="Belfiori B."/>
            <person name="Cichocki N."/>
            <person name="Clum A."/>
            <person name="Dockter R.B."/>
            <person name="Fauchery L."/>
            <person name="Guy J."/>
            <person name="Iotti M."/>
            <person name="Le Tacon F."/>
            <person name="Lindquist E.A."/>
            <person name="Lipzen A."/>
            <person name="Malagnac F."/>
            <person name="Mello A."/>
            <person name="Molinier V."/>
            <person name="Miyauchi S."/>
            <person name="Poulain J."/>
            <person name="Riccioni C."/>
            <person name="Rubini A."/>
            <person name="Sitrit Y."/>
            <person name="Splivallo R."/>
            <person name="Traeger S."/>
            <person name="Wang M."/>
            <person name="Zifcakova L."/>
            <person name="Wipf D."/>
            <person name="Zambonelli A."/>
            <person name="Paolocci F."/>
            <person name="Nowrousian M."/>
            <person name="Ottonello S."/>
            <person name="Baldrian P."/>
            <person name="Spatafora J.W."/>
            <person name="Henrissat B."/>
            <person name="Nagy L.G."/>
            <person name="Aury J.M."/>
            <person name="Wincker P."/>
            <person name="Grigoriev I.V."/>
            <person name="Bonfante P."/>
            <person name="Martin F.M."/>
        </authorList>
    </citation>
    <scope>NUCLEOTIDE SEQUENCE [LARGE SCALE GENOMIC DNA]</scope>
    <source>
        <strain evidence="2 3">RN42</strain>
    </source>
</reference>
<name>A0A3N4HIG8_ASCIM</name>
<evidence type="ECO:0000313" key="3">
    <source>
        <dbReference type="Proteomes" id="UP000275078"/>
    </source>
</evidence>
<feature type="compositionally biased region" description="Polar residues" evidence="1">
    <location>
        <begin position="123"/>
        <end position="142"/>
    </location>
</feature>
<protein>
    <submittedName>
        <fullName evidence="2">Uncharacterized protein</fullName>
    </submittedName>
</protein>
<keyword evidence="3" id="KW-1185">Reference proteome</keyword>
<feature type="region of interest" description="Disordered" evidence="1">
    <location>
        <begin position="104"/>
        <end position="146"/>
    </location>
</feature>
<evidence type="ECO:0000313" key="2">
    <source>
        <dbReference type="EMBL" id="RPA73733.1"/>
    </source>
</evidence>